<dbReference type="Gene3D" id="3.40.630.10">
    <property type="entry name" value="Zn peptidases"/>
    <property type="match status" value="1"/>
</dbReference>
<sequence length="392" mass="42167">MSSLLNELAPLKDEFIALRHDLHTHPELGFTEKRTSDIVASKLTEWGYTIERGIGGTGLVATLSKGSSKKIIGLRAEMDALPIVETTGLPWKSAQEGVSHMCGHDGHTTMLLCAAKYLAEKRPFDGTLHLIFQPAEELLCGGSRMIDDGLFDKYPCDLIFAQHNMPGFPSGNFYFHKDAAMASSDTVKITIKGKGGHGAMPQKARDPVLACAQLVMALQSIVSRNVDPFAPAVVTIGALNVGRAANVIPAEGELLLTVRTMTDEVRKLVLSRISDIATNTALTFECQATIEHENGSPVLVNDNKAIDFARETAAEIVGADHCHDSPAFMGSEDFAFMLQAHPNGCYWFVGNGTEGCNGTPLHNGGFDFNDANIIPGAALFVGLVEKYLAPSR</sequence>
<dbReference type="PANTHER" id="PTHR11014">
    <property type="entry name" value="PEPTIDASE M20 FAMILY MEMBER"/>
    <property type="match status" value="1"/>
</dbReference>
<organism evidence="3 4">
    <name type="scientific">Asaia siamensis</name>
    <dbReference type="NCBI Taxonomy" id="110479"/>
    <lineage>
        <taxon>Bacteria</taxon>
        <taxon>Pseudomonadati</taxon>
        <taxon>Pseudomonadota</taxon>
        <taxon>Alphaproteobacteria</taxon>
        <taxon>Acetobacterales</taxon>
        <taxon>Acetobacteraceae</taxon>
        <taxon>Asaia</taxon>
    </lineage>
</organism>
<dbReference type="RefSeq" id="WP_229719924.1">
    <property type="nucleotide sequence ID" value="NZ_BMCH01000010.1"/>
</dbReference>
<comment type="caution">
    <text evidence="3">The sequence shown here is derived from an EMBL/GenBank/DDBJ whole genome shotgun (WGS) entry which is preliminary data.</text>
</comment>
<dbReference type="Pfam" id="PF01546">
    <property type="entry name" value="Peptidase_M20"/>
    <property type="match status" value="1"/>
</dbReference>
<name>A0ABQ1MJW5_9PROT</name>
<gene>
    <name evidence="3" type="ORF">GCM10007207_28890</name>
</gene>
<dbReference type="InterPro" id="IPR036264">
    <property type="entry name" value="Bact_exopeptidase_dim_dom"/>
</dbReference>
<evidence type="ECO:0000313" key="4">
    <source>
        <dbReference type="Proteomes" id="UP000637769"/>
    </source>
</evidence>
<accession>A0ABQ1MJW5</accession>
<dbReference type="SUPFAM" id="SSF53187">
    <property type="entry name" value="Zn-dependent exopeptidases"/>
    <property type="match status" value="1"/>
</dbReference>
<evidence type="ECO:0000259" key="2">
    <source>
        <dbReference type="Pfam" id="PF07687"/>
    </source>
</evidence>
<proteinExistence type="predicted"/>
<evidence type="ECO:0000313" key="3">
    <source>
        <dbReference type="EMBL" id="GGC41810.1"/>
    </source>
</evidence>
<dbReference type="Proteomes" id="UP000637769">
    <property type="component" value="Unassembled WGS sequence"/>
</dbReference>
<keyword evidence="1" id="KW-0378">Hydrolase</keyword>
<dbReference type="EMBL" id="BMCH01000010">
    <property type="protein sequence ID" value="GGC41810.1"/>
    <property type="molecule type" value="Genomic_DNA"/>
</dbReference>
<feature type="domain" description="Peptidase M20 dimerisation" evidence="2">
    <location>
        <begin position="185"/>
        <end position="281"/>
    </location>
</feature>
<dbReference type="InterPro" id="IPR002933">
    <property type="entry name" value="Peptidase_M20"/>
</dbReference>
<protein>
    <submittedName>
        <fullName evidence="3">Amidohydrolase</fullName>
    </submittedName>
</protein>
<evidence type="ECO:0000256" key="1">
    <source>
        <dbReference type="ARBA" id="ARBA00022801"/>
    </source>
</evidence>
<dbReference type="NCBIfam" id="TIGR01891">
    <property type="entry name" value="amidohydrolases"/>
    <property type="match status" value="1"/>
</dbReference>
<dbReference type="InterPro" id="IPR011650">
    <property type="entry name" value="Peptidase_M20_dimer"/>
</dbReference>
<dbReference type="PIRSF" id="PIRSF005962">
    <property type="entry name" value="Pept_M20D_amidohydro"/>
    <property type="match status" value="1"/>
</dbReference>
<dbReference type="Gene3D" id="3.30.70.360">
    <property type="match status" value="1"/>
</dbReference>
<reference evidence="4" key="1">
    <citation type="journal article" date="2019" name="Int. J. Syst. Evol. Microbiol.">
        <title>The Global Catalogue of Microorganisms (GCM) 10K type strain sequencing project: providing services to taxonomists for standard genome sequencing and annotation.</title>
        <authorList>
            <consortium name="The Broad Institute Genomics Platform"/>
            <consortium name="The Broad Institute Genome Sequencing Center for Infectious Disease"/>
            <person name="Wu L."/>
            <person name="Ma J."/>
        </authorList>
    </citation>
    <scope>NUCLEOTIDE SEQUENCE [LARGE SCALE GENOMIC DNA]</scope>
    <source>
        <strain evidence="4">CCM 7132</strain>
    </source>
</reference>
<keyword evidence="4" id="KW-1185">Reference proteome</keyword>
<dbReference type="Pfam" id="PF07687">
    <property type="entry name" value="M20_dimer"/>
    <property type="match status" value="1"/>
</dbReference>
<dbReference type="CDD" id="cd05666">
    <property type="entry name" value="M20_Acy1-like"/>
    <property type="match status" value="1"/>
</dbReference>
<dbReference type="SUPFAM" id="SSF55031">
    <property type="entry name" value="Bacterial exopeptidase dimerisation domain"/>
    <property type="match status" value="1"/>
</dbReference>
<dbReference type="InterPro" id="IPR017439">
    <property type="entry name" value="Amidohydrolase"/>
</dbReference>
<dbReference type="PANTHER" id="PTHR11014:SF63">
    <property type="entry name" value="METALLOPEPTIDASE, PUTATIVE (AFU_ORTHOLOGUE AFUA_6G09600)-RELATED"/>
    <property type="match status" value="1"/>
</dbReference>